<dbReference type="Proteomes" id="UP000828390">
    <property type="component" value="Unassembled WGS sequence"/>
</dbReference>
<name>A0A9D4IWV8_DREPO</name>
<evidence type="ECO:0000313" key="3">
    <source>
        <dbReference type="Proteomes" id="UP000828390"/>
    </source>
</evidence>
<keyword evidence="1" id="KW-0472">Membrane</keyword>
<proteinExistence type="predicted"/>
<feature type="transmembrane region" description="Helical" evidence="1">
    <location>
        <begin position="36"/>
        <end position="57"/>
    </location>
</feature>
<dbReference type="AlphaFoldDB" id="A0A9D4IWV8"/>
<evidence type="ECO:0000256" key="1">
    <source>
        <dbReference type="SAM" id="Phobius"/>
    </source>
</evidence>
<comment type="caution">
    <text evidence="2">The sequence shown here is derived from an EMBL/GenBank/DDBJ whole genome shotgun (WGS) entry which is preliminary data.</text>
</comment>
<reference evidence="2" key="1">
    <citation type="journal article" date="2019" name="bioRxiv">
        <title>The Genome of the Zebra Mussel, Dreissena polymorpha: A Resource for Invasive Species Research.</title>
        <authorList>
            <person name="McCartney M.A."/>
            <person name="Auch B."/>
            <person name="Kono T."/>
            <person name="Mallez S."/>
            <person name="Zhang Y."/>
            <person name="Obille A."/>
            <person name="Becker A."/>
            <person name="Abrahante J.E."/>
            <person name="Garbe J."/>
            <person name="Badalamenti J.P."/>
            <person name="Herman A."/>
            <person name="Mangelson H."/>
            <person name="Liachko I."/>
            <person name="Sullivan S."/>
            <person name="Sone E.D."/>
            <person name="Koren S."/>
            <person name="Silverstein K.A.T."/>
            <person name="Beckman K.B."/>
            <person name="Gohl D.M."/>
        </authorList>
    </citation>
    <scope>NUCLEOTIDE SEQUENCE</scope>
    <source>
        <strain evidence="2">Duluth1</strain>
        <tissue evidence="2">Whole animal</tissue>
    </source>
</reference>
<gene>
    <name evidence="2" type="ORF">DPMN_144769</name>
</gene>
<keyword evidence="1" id="KW-1133">Transmembrane helix</keyword>
<sequence>MGPSRAARRRVDLRHRAPCKTLTTWLRPYIGRRQTIWLPLFFGLCTVPGKASITWLLPYFG</sequence>
<dbReference type="EMBL" id="JAIWYP010000007">
    <property type="protein sequence ID" value="KAH3791286.1"/>
    <property type="molecule type" value="Genomic_DNA"/>
</dbReference>
<organism evidence="2 3">
    <name type="scientific">Dreissena polymorpha</name>
    <name type="common">Zebra mussel</name>
    <name type="synonym">Mytilus polymorpha</name>
    <dbReference type="NCBI Taxonomy" id="45954"/>
    <lineage>
        <taxon>Eukaryota</taxon>
        <taxon>Metazoa</taxon>
        <taxon>Spiralia</taxon>
        <taxon>Lophotrochozoa</taxon>
        <taxon>Mollusca</taxon>
        <taxon>Bivalvia</taxon>
        <taxon>Autobranchia</taxon>
        <taxon>Heteroconchia</taxon>
        <taxon>Euheterodonta</taxon>
        <taxon>Imparidentia</taxon>
        <taxon>Neoheterodontei</taxon>
        <taxon>Myida</taxon>
        <taxon>Dreissenoidea</taxon>
        <taxon>Dreissenidae</taxon>
        <taxon>Dreissena</taxon>
    </lineage>
</organism>
<evidence type="ECO:0000313" key="2">
    <source>
        <dbReference type="EMBL" id="KAH3791286.1"/>
    </source>
</evidence>
<keyword evidence="3" id="KW-1185">Reference proteome</keyword>
<accession>A0A9D4IWV8</accession>
<protein>
    <submittedName>
        <fullName evidence="2">Uncharacterized protein</fullName>
    </submittedName>
</protein>
<keyword evidence="1" id="KW-0812">Transmembrane</keyword>
<reference evidence="2" key="2">
    <citation type="submission" date="2020-11" db="EMBL/GenBank/DDBJ databases">
        <authorList>
            <person name="McCartney M.A."/>
            <person name="Auch B."/>
            <person name="Kono T."/>
            <person name="Mallez S."/>
            <person name="Becker A."/>
            <person name="Gohl D.M."/>
            <person name="Silverstein K.A.T."/>
            <person name="Koren S."/>
            <person name="Bechman K.B."/>
            <person name="Herman A."/>
            <person name="Abrahante J.E."/>
            <person name="Garbe J."/>
        </authorList>
    </citation>
    <scope>NUCLEOTIDE SEQUENCE</scope>
    <source>
        <strain evidence="2">Duluth1</strain>
        <tissue evidence="2">Whole animal</tissue>
    </source>
</reference>